<dbReference type="PROSITE" id="PS50850">
    <property type="entry name" value="MFS"/>
    <property type="match status" value="1"/>
</dbReference>
<feature type="transmembrane region" description="Helical" evidence="8">
    <location>
        <begin position="198"/>
        <end position="217"/>
    </location>
</feature>
<feature type="transmembrane region" description="Helical" evidence="8">
    <location>
        <begin position="280"/>
        <end position="300"/>
    </location>
</feature>
<dbReference type="Proteomes" id="UP001595764">
    <property type="component" value="Unassembled WGS sequence"/>
</dbReference>
<feature type="transmembrane region" description="Helical" evidence="8">
    <location>
        <begin position="68"/>
        <end position="91"/>
    </location>
</feature>
<keyword evidence="5" id="KW-0769">Symport</keyword>
<evidence type="ECO:0000256" key="8">
    <source>
        <dbReference type="SAM" id="Phobius"/>
    </source>
</evidence>
<dbReference type="Gene3D" id="1.20.1250.20">
    <property type="entry name" value="MFS general substrate transporter like domains"/>
    <property type="match status" value="2"/>
</dbReference>
<feature type="transmembrane region" description="Helical" evidence="8">
    <location>
        <begin position="129"/>
        <end position="154"/>
    </location>
</feature>
<evidence type="ECO:0000256" key="6">
    <source>
        <dbReference type="ARBA" id="ARBA00022989"/>
    </source>
</evidence>
<evidence type="ECO:0000256" key="2">
    <source>
        <dbReference type="ARBA" id="ARBA00022448"/>
    </source>
</evidence>
<evidence type="ECO:0000256" key="3">
    <source>
        <dbReference type="ARBA" id="ARBA00022475"/>
    </source>
</evidence>
<evidence type="ECO:0000313" key="10">
    <source>
        <dbReference type="EMBL" id="MFC3508877.1"/>
    </source>
</evidence>
<evidence type="ECO:0000256" key="5">
    <source>
        <dbReference type="ARBA" id="ARBA00022847"/>
    </source>
</evidence>
<feature type="domain" description="Major facilitator superfamily (MFS) profile" evidence="9">
    <location>
        <begin position="27"/>
        <end position="430"/>
    </location>
</feature>
<dbReference type="PANTHER" id="PTHR43528:SF1">
    <property type="entry name" value="ALPHA-KETOGLUTARATE PERMEASE"/>
    <property type="match status" value="1"/>
</dbReference>
<sequence length="432" mass="45918">MSIPAPDSPATRENPLEEVPAPRSSRIVLAATIGNTLEWFSLGAYTLFADVLAKQFFPATDPAVSLMLAFASVAVAYVIRPFGGMILGSYADRAGRKAALVVSIRIMAVASLLIAIMPNYATIGIAAPLGLVFANLLQGFSAGGEFGSATAYLVESNRKRRGFMGSWGAASQGLSTLLGIVFAAVLSAVLTDQQLGSWGWRIPFAFGLLIAPVGSYLRRHVAESPMFEEAAAEAPLREVLRSQKTRILVAMGAMAVSTAISYLIIYMPTFAIRNLGLPKSLAFTTTIVTQIVLTVLAPVAGRLSDRTGRIPLMAAACSVMLLSIFPLFLALNSQPTFAVMTAVMAAIGLVKVWYVGPLGTMMADVFPARTRATGLSVSYNITASLFGGFTPLVVIWLIHLTGSNVAPSYYVMALAVLSLSALIFARRRLQVR</sequence>
<feature type="transmembrane region" description="Helical" evidence="8">
    <location>
        <begin position="405"/>
        <end position="425"/>
    </location>
</feature>
<feature type="transmembrane region" description="Helical" evidence="8">
    <location>
        <begin position="247"/>
        <end position="268"/>
    </location>
</feature>
<reference evidence="11" key="1">
    <citation type="journal article" date="2019" name="Int. J. Syst. Evol. Microbiol.">
        <title>The Global Catalogue of Microorganisms (GCM) 10K type strain sequencing project: providing services to taxonomists for standard genome sequencing and annotation.</title>
        <authorList>
            <consortium name="The Broad Institute Genomics Platform"/>
            <consortium name="The Broad Institute Genome Sequencing Center for Infectious Disease"/>
            <person name="Wu L."/>
            <person name="Ma J."/>
        </authorList>
    </citation>
    <scope>NUCLEOTIDE SEQUENCE [LARGE SCALE GENOMIC DNA]</scope>
    <source>
        <strain evidence="11">CGMCC 4.7682</strain>
    </source>
</reference>
<evidence type="ECO:0000256" key="1">
    <source>
        <dbReference type="ARBA" id="ARBA00004651"/>
    </source>
</evidence>
<protein>
    <submittedName>
        <fullName evidence="10">MFS transporter</fullName>
    </submittedName>
</protein>
<feature type="transmembrane region" description="Helical" evidence="8">
    <location>
        <begin position="98"/>
        <end position="117"/>
    </location>
</feature>
<accession>A0ABV7QA22</accession>
<dbReference type="InterPro" id="IPR051084">
    <property type="entry name" value="H+-coupled_symporters"/>
</dbReference>
<keyword evidence="7 8" id="KW-0472">Membrane</keyword>
<proteinExistence type="predicted"/>
<evidence type="ECO:0000256" key="7">
    <source>
        <dbReference type="ARBA" id="ARBA00023136"/>
    </source>
</evidence>
<dbReference type="RefSeq" id="WP_377868923.1">
    <property type="nucleotide sequence ID" value="NZ_JBHMAY010000010.1"/>
</dbReference>
<dbReference type="InterPro" id="IPR011701">
    <property type="entry name" value="MFS"/>
</dbReference>
<comment type="caution">
    <text evidence="10">The sequence shown here is derived from an EMBL/GenBank/DDBJ whole genome shotgun (WGS) entry which is preliminary data.</text>
</comment>
<dbReference type="Pfam" id="PF07690">
    <property type="entry name" value="MFS_1"/>
    <property type="match status" value="1"/>
</dbReference>
<keyword evidence="6 8" id="KW-1133">Transmembrane helix</keyword>
<name>A0ABV7QA22_9PSEU</name>
<feature type="transmembrane region" description="Helical" evidence="8">
    <location>
        <begin position="166"/>
        <end position="186"/>
    </location>
</feature>
<dbReference type="InterPro" id="IPR036259">
    <property type="entry name" value="MFS_trans_sf"/>
</dbReference>
<dbReference type="InterPro" id="IPR020846">
    <property type="entry name" value="MFS_dom"/>
</dbReference>
<keyword evidence="3" id="KW-1003">Cell membrane</keyword>
<evidence type="ECO:0000313" key="11">
    <source>
        <dbReference type="Proteomes" id="UP001595764"/>
    </source>
</evidence>
<dbReference type="SUPFAM" id="SSF103473">
    <property type="entry name" value="MFS general substrate transporter"/>
    <property type="match status" value="1"/>
</dbReference>
<evidence type="ECO:0000256" key="4">
    <source>
        <dbReference type="ARBA" id="ARBA00022692"/>
    </source>
</evidence>
<comment type="subcellular location">
    <subcellularLocation>
        <location evidence="1">Cell membrane</location>
        <topology evidence="1">Multi-pass membrane protein</topology>
    </subcellularLocation>
</comment>
<feature type="transmembrane region" description="Helical" evidence="8">
    <location>
        <begin position="27"/>
        <end position="48"/>
    </location>
</feature>
<feature type="transmembrane region" description="Helical" evidence="8">
    <location>
        <begin position="377"/>
        <end position="399"/>
    </location>
</feature>
<keyword evidence="11" id="KW-1185">Reference proteome</keyword>
<dbReference type="PANTHER" id="PTHR43528">
    <property type="entry name" value="ALPHA-KETOGLUTARATE PERMEASE"/>
    <property type="match status" value="1"/>
</dbReference>
<feature type="transmembrane region" description="Helical" evidence="8">
    <location>
        <begin position="312"/>
        <end position="331"/>
    </location>
</feature>
<gene>
    <name evidence="10" type="ORF">ACFORO_01760</name>
</gene>
<keyword evidence="2" id="KW-0813">Transport</keyword>
<evidence type="ECO:0000259" key="9">
    <source>
        <dbReference type="PROSITE" id="PS50850"/>
    </source>
</evidence>
<feature type="transmembrane region" description="Helical" evidence="8">
    <location>
        <begin position="337"/>
        <end position="356"/>
    </location>
</feature>
<dbReference type="EMBL" id="JBHRWI010000003">
    <property type="protein sequence ID" value="MFC3508877.1"/>
    <property type="molecule type" value="Genomic_DNA"/>
</dbReference>
<keyword evidence="4 8" id="KW-0812">Transmembrane</keyword>
<organism evidence="10 11">
    <name type="scientific">Amycolatopsis halotolerans</name>
    <dbReference type="NCBI Taxonomy" id="330083"/>
    <lineage>
        <taxon>Bacteria</taxon>
        <taxon>Bacillati</taxon>
        <taxon>Actinomycetota</taxon>
        <taxon>Actinomycetes</taxon>
        <taxon>Pseudonocardiales</taxon>
        <taxon>Pseudonocardiaceae</taxon>
        <taxon>Amycolatopsis</taxon>
    </lineage>
</organism>